<organism evidence="2 3">
    <name type="scientific">Phyllosticta citribraziliensis</name>
    <dbReference type="NCBI Taxonomy" id="989973"/>
    <lineage>
        <taxon>Eukaryota</taxon>
        <taxon>Fungi</taxon>
        <taxon>Dikarya</taxon>
        <taxon>Ascomycota</taxon>
        <taxon>Pezizomycotina</taxon>
        <taxon>Dothideomycetes</taxon>
        <taxon>Dothideomycetes incertae sedis</taxon>
        <taxon>Botryosphaeriales</taxon>
        <taxon>Phyllostictaceae</taxon>
        <taxon>Phyllosticta</taxon>
    </lineage>
</organism>
<feature type="region of interest" description="Disordered" evidence="1">
    <location>
        <begin position="183"/>
        <end position="219"/>
    </location>
</feature>
<name>A0ABR1LCY7_9PEZI</name>
<feature type="region of interest" description="Disordered" evidence="1">
    <location>
        <begin position="48"/>
        <end position="110"/>
    </location>
</feature>
<accession>A0ABR1LCY7</accession>
<sequence length="219" mass="23777">MSRRRPRADLPEAVTAADGPRSDGRTRAVRVSTLDVPWEGSGLVWSARRRRGGRGVDGGKLRTETDGASSRAGSALGREKRAGPKEQRSCAGLKRTSRAAGGKDMERKRMDAAGETTRLVFLLLRCMFDCRPPATACASACVSSWTLKPRINSAWPVVSMSCQGRGPLNPAASWTSQLKDERRRSMIDSTSTPVSLQKDEPTAPRRATTFLTQHHDAGT</sequence>
<feature type="compositionally biased region" description="Basic and acidic residues" evidence="1">
    <location>
        <begin position="101"/>
        <end position="110"/>
    </location>
</feature>
<comment type="caution">
    <text evidence="2">The sequence shown here is derived from an EMBL/GenBank/DDBJ whole genome shotgun (WGS) entry which is preliminary data.</text>
</comment>
<evidence type="ECO:0000256" key="1">
    <source>
        <dbReference type="SAM" id="MobiDB-lite"/>
    </source>
</evidence>
<feature type="region of interest" description="Disordered" evidence="1">
    <location>
        <begin position="1"/>
        <end position="28"/>
    </location>
</feature>
<proteinExistence type="predicted"/>
<dbReference type="Proteomes" id="UP001360953">
    <property type="component" value="Unassembled WGS sequence"/>
</dbReference>
<gene>
    <name evidence="2" type="ORF">J3D65DRAFT_69520</name>
</gene>
<dbReference type="RefSeq" id="XP_066652488.1">
    <property type="nucleotide sequence ID" value="XM_066803993.1"/>
</dbReference>
<evidence type="ECO:0000313" key="3">
    <source>
        <dbReference type="Proteomes" id="UP001360953"/>
    </source>
</evidence>
<dbReference type="EMBL" id="JBBPEH010000010">
    <property type="protein sequence ID" value="KAK7533095.1"/>
    <property type="molecule type" value="Genomic_DNA"/>
</dbReference>
<evidence type="ECO:0000313" key="2">
    <source>
        <dbReference type="EMBL" id="KAK7533095.1"/>
    </source>
</evidence>
<protein>
    <submittedName>
        <fullName evidence="2">Uncharacterized protein</fullName>
    </submittedName>
</protein>
<reference evidence="2 3" key="1">
    <citation type="submission" date="2024-04" db="EMBL/GenBank/DDBJ databases">
        <title>Phyllosticta paracitricarpa is synonymous to the EU quarantine fungus P. citricarpa based on phylogenomic analyses.</title>
        <authorList>
            <consortium name="Lawrence Berkeley National Laboratory"/>
            <person name="Van ingen-buijs V.A."/>
            <person name="Van westerhoven A.C."/>
            <person name="Haridas S."/>
            <person name="Skiadas P."/>
            <person name="Martin F."/>
            <person name="Groenewald J.Z."/>
            <person name="Crous P.W."/>
            <person name="Seidl M.F."/>
        </authorList>
    </citation>
    <scope>NUCLEOTIDE SEQUENCE [LARGE SCALE GENOMIC DNA]</scope>
    <source>
        <strain evidence="2 3">CPC 17464</strain>
    </source>
</reference>
<dbReference type="GeneID" id="92036899"/>
<feature type="compositionally biased region" description="Basic and acidic residues" evidence="1">
    <location>
        <begin position="77"/>
        <end position="88"/>
    </location>
</feature>
<keyword evidence="3" id="KW-1185">Reference proteome</keyword>